<feature type="domain" description="Calcineurin-like phosphoesterase" evidence="3">
    <location>
        <begin position="1"/>
        <end position="185"/>
    </location>
</feature>
<gene>
    <name evidence="4" type="ORF">PM10SUCC1_04690</name>
</gene>
<dbReference type="AlphaFoldDB" id="A0A9W6GGR5"/>
<evidence type="ECO:0000256" key="2">
    <source>
        <dbReference type="RuleBase" id="RU362039"/>
    </source>
</evidence>
<dbReference type="PANTHER" id="PTHR42850:SF2">
    <property type="entry name" value="BLL5683 PROTEIN"/>
    <property type="match status" value="1"/>
</dbReference>
<dbReference type="GO" id="GO:0005737">
    <property type="term" value="C:cytoplasm"/>
    <property type="evidence" value="ECO:0007669"/>
    <property type="project" value="TreeGrafter"/>
</dbReference>
<dbReference type="Pfam" id="PF12850">
    <property type="entry name" value="Metallophos_2"/>
    <property type="match status" value="1"/>
</dbReference>
<evidence type="ECO:0000313" key="4">
    <source>
        <dbReference type="EMBL" id="GLI54954.1"/>
    </source>
</evidence>
<organism evidence="4 5">
    <name type="scientific">Propionigenium maris DSM 9537</name>
    <dbReference type="NCBI Taxonomy" id="1123000"/>
    <lineage>
        <taxon>Bacteria</taxon>
        <taxon>Fusobacteriati</taxon>
        <taxon>Fusobacteriota</taxon>
        <taxon>Fusobacteriia</taxon>
        <taxon>Fusobacteriales</taxon>
        <taxon>Fusobacteriaceae</taxon>
        <taxon>Propionigenium</taxon>
    </lineage>
</organism>
<reference evidence="4" key="1">
    <citation type="submission" date="2022-12" db="EMBL/GenBank/DDBJ databases">
        <title>Reference genome sequencing for broad-spectrum identification of bacterial and archaeal isolates by mass spectrometry.</title>
        <authorList>
            <person name="Sekiguchi Y."/>
            <person name="Tourlousse D.M."/>
        </authorList>
    </citation>
    <scope>NUCLEOTIDE SEQUENCE</scope>
    <source>
        <strain evidence="4">10succ1</strain>
    </source>
</reference>
<dbReference type="InterPro" id="IPR000979">
    <property type="entry name" value="Phosphodiesterase_MJ0936/Vps29"/>
</dbReference>
<dbReference type="InterPro" id="IPR011152">
    <property type="entry name" value="Pesterase_MJ0912"/>
</dbReference>
<evidence type="ECO:0000256" key="1">
    <source>
        <dbReference type="ARBA" id="ARBA00008950"/>
    </source>
</evidence>
<dbReference type="PIRSF" id="PIRSF000883">
    <property type="entry name" value="Pesterase_MJ0912"/>
    <property type="match status" value="1"/>
</dbReference>
<comment type="caution">
    <text evidence="4">The sequence shown here is derived from an EMBL/GenBank/DDBJ whole genome shotgun (WGS) entry which is preliminary data.</text>
</comment>
<dbReference type="InterPro" id="IPR024654">
    <property type="entry name" value="Calcineurin-like_PHP_lpxH"/>
</dbReference>
<dbReference type="RefSeq" id="WP_281833172.1">
    <property type="nucleotide sequence ID" value="NZ_BSDY01000002.1"/>
</dbReference>
<dbReference type="EMBL" id="BSDY01000002">
    <property type="protein sequence ID" value="GLI54954.1"/>
    <property type="molecule type" value="Genomic_DNA"/>
</dbReference>
<comment type="similarity">
    <text evidence="1 2">Belongs to the metallophosphoesterase superfamily. YfcE family.</text>
</comment>
<accession>A0A9W6GGR5</accession>
<evidence type="ECO:0000259" key="3">
    <source>
        <dbReference type="Pfam" id="PF12850"/>
    </source>
</evidence>
<evidence type="ECO:0000313" key="5">
    <source>
        <dbReference type="Proteomes" id="UP001144471"/>
    </source>
</evidence>
<proteinExistence type="inferred from homology"/>
<dbReference type="NCBIfam" id="TIGR00040">
    <property type="entry name" value="yfcE"/>
    <property type="match status" value="1"/>
</dbReference>
<dbReference type="Gene3D" id="3.60.21.10">
    <property type="match status" value="1"/>
</dbReference>
<keyword evidence="5" id="KW-1185">Reference proteome</keyword>
<sequence>MKVAFISDIHSNLEALKAVLKSIRENNTDRIYCLGDLVGYLNRPNEVVDTIRGEGIEAIIGNNDRDIVFEDFKGDEIKEWTYNTLTPENIRFLRNLPRDISLTIEGNRLKLVHGGLKSCREYLREGEENTLEALLSLEEDILIAAHTHIPYIDFYNNKMMVNCGSVGKPKFGSPYASYALLTLEEDHVVAEIVEVEYDVASTVASLREEGFPEELIEEIQRGKG</sequence>
<dbReference type="EC" id="3.1.4.-" evidence="2"/>
<comment type="cofactor">
    <cofactor evidence="2">
        <name>a divalent metal cation</name>
        <dbReference type="ChEBI" id="CHEBI:60240"/>
    </cofactor>
</comment>
<dbReference type="SUPFAM" id="SSF56300">
    <property type="entry name" value="Metallo-dependent phosphatases"/>
    <property type="match status" value="1"/>
</dbReference>
<dbReference type="GO" id="GO:0046872">
    <property type="term" value="F:metal ion binding"/>
    <property type="evidence" value="ECO:0007669"/>
    <property type="project" value="UniProtKB-KW"/>
</dbReference>
<dbReference type="PANTHER" id="PTHR42850">
    <property type="entry name" value="METALLOPHOSPHOESTERASE"/>
    <property type="match status" value="1"/>
</dbReference>
<dbReference type="GO" id="GO:0016791">
    <property type="term" value="F:phosphatase activity"/>
    <property type="evidence" value="ECO:0007669"/>
    <property type="project" value="TreeGrafter"/>
</dbReference>
<dbReference type="InterPro" id="IPR029052">
    <property type="entry name" value="Metallo-depent_PP-like"/>
</dbReference>
<dbReference type="Proteomes" id="UP001144471">
    <property type="component" value="Unassembled WGS sequence"/>
</dbReference>
<keyword evidence="2" id="KW-0479">Metal-binding</keyword>
<protein>
    <recommendedName>
        <fullName evidence="2">Phosphoesterase</fullName>
        <ecNumber evidence="2">3.1.4.-</ecNumber>
    </recommendedName>
</protein>
<dbReference type="InterPro" id="IPR050126">
    <property type="entry name" value="Ap4A_hydrolase"/>
</dbReference>
<name>A0A9W6GGR5_9FUSO</name>